<comment type="caution">
    <text evidence="12">The sequence shown here is derived from an EMBL/GenBank/DDBJ whole genome shotgun (WGS) entry which is preliminary data.</text>
</comment>
<evidence type="ECO:0000256" key="2">
    <source>
        <dbReference type="ARBA" id="ARBA00006054"/>
    </source>
</evidence>
<dbReference type="AlphaFoldDB" id="A0A068S4B4"/>
<dbReference type="SUPFAM" id="SSF56327">
    <property type="entry name" value="LDH C-terminal domain-like"/>
    <property type="match status" value="1"/>
</dbReference>
<evidence type="ECO:0000313" key="12">
    <source>
        <dbReference type="EMBL" id="CDH56046.1"/>
    </source>
</evidence>
<dbReference type="UniPathway" id="UPA00554">
    <property type="reaction ID" value="UER00611"/>
</dbReference>
<dbReference type="OrthoDB" id="6270329at2759"/>
<dbReference type="PIRSF" id="PIRSF000102">
    <property type="entry name" value="Lac_mal_DH"/>
    <property type="match status" value="1"/>
</dbReference>
<keyword evidence="5 8" id="KW-0520">NAD</keyword>
<reference evidence="12" key="1">
    <citation type="submission" date="2013-08" db="EMBL/GenBank/DDBJ databases">
        <title>Gene expansion shapes genome architecture in the human pathogen Lichtheimia corymbifera: an evolutionary genomics analysis in the ancient terrestrial Mucorales (Mucoromycotina).</title>
        <authorList>
            <person name="Schwartze V.U."/>
            <person name="Winter S."/>
            <person name="Shelest E."/>
            <person name="Marcet-Houben M."/>
            <person name="Horn F."/>
            <person name="Wehner S."/>
            <person name="Hoffmann K."/>
            <person name="Riege K."/>
            <person name="Sammeth M."/>
            <person name="Nowrousian M."/>
            <person name="Valiante V."/>
            <person name="Linde J."/>
            <person name="Jacobsen I.D."/>
            <person name="Marz M."/>
            <person name="Brakhage A.A."/>
            <person name="Gabaldon T."/>
            <person name="Bocker S."/>
            <person name="Voigt K."/>
        </authorList>
    </citation>
    <scope>NUCLEOTIDE SEQUENCE [LARGE SCALE GENOMIC DNA]</scope>
    <source>
        <strain evidence="12">FSU 9682</strain>
    </source>
</reference>
<dbReference type="EMBL" id="CBTN010000034">
    <property type="protein sequence ID" value="CDH56046.1"/>
    <property type="molecule type" value="Genomic_DNA"/>
</dbReference>
<feature type="binding site" evidence="8">
    <location>
        <begin position="150"/>
        <end position="152"/>
    </location>
    <ligand>
        <name>NAD(+)</name>
        <dbReference type="ChEBI" id="CHEBI:57540"/>
    </ligand>
</feature>
<dbReference type="Pfam" id="PF02866">
    <property type="entry name" value="Ldh_1_C"/>
    <property type="match status" value="1"/>
</dbReference>
<dbReference type="Proteomes" id="UP000027586">
    <property type="component" value="Unassembled WGS sequence"/>
</dbReference>
<evidence type="ECO:0000256" key="8">
    <source>
        <dbReference type="PIRSR" id="PIRSR000102-3"/>
    </source>
</evidence>
<dbReference type="InterPro" id="IPR018177">
    <property type="entry name" value="L-lactate_DH_AS"/>
</dbReference>
<dbReference type="Gene3D" id="3.90.110.10">
    <property type="entry name" value="Lactate dehydrogenase/glycoside hydrolase, family 4, C-terminal"/>
    <property type="match status" value="1"/>
</dbReference>
<evidence type="ECO:0000256" key="3">
    <source>
        <dbReference type="ARBA" id="ARBA00012967"/>
    </source>
</evidence>
<dbReference type="SMR" id="A0A068S4B4"/>
<dbReference type="STRING" id="1263082.A0A068S4B4"/>
<evidence type="ECO:0000256" key="1">
    <source>
        <dbReference type="ARBA" id="ARBA00004843"/>
    </source>
</evidence>
<comment type="pathway">
    <text evidence="1 9">Fermentation; pyruvate fermentation to lactate; (S)-lactate from pyruvate: step 1/1.</text>
</comment>
<gene>
    <name evidence="12" type="ORF">LCOR_07133.1</name>
</gene>
<evidence type="ECO:0000256" key="4">
    <source>
        <dbReference type="ARBA" id="ARBA00023002"/>
    </source>
</evidence>
<dbReference type="InterPro" id="IPR001236">
    <property type="entry name" value="Lactate/malate_DH_N"/>
</dbReference>
<dbReference type="Gene3D" id="3.40.50.720">
    <property type="entry name" value="NAD(P)-binding Rossmann-like Domain"/>
    <property type="match status" value="1"/>
</dbReference>
<comment type="similarity">
    <text evidence="2">Belongs to the LDH/MDH superfamily. LDH family.</text>
</comment>
<dbReference type="NCBIfam" id="TIGR01771">
    <property type="entry name" value="L-LDH-NAD"/>
    <property type="match status" value="1"/>
</dbReference>
<dbReference type="PANTHER" id="PTHR43128">
    <property type="entry name" value="L-2-HYDROXYCARBOXYLATE DEHYDROGENASE (NAD(P)(+))"/>
    <property type="match status" value="1"/>
</dbReference>
<evidence type="ECO:0000313" key="13">
    <source>
        <dbReference type="Proteomes" id="UP000027586"/>
    </source>
</evidence>
<dbReference type="GO" id="GO:0004459">
    <property type="term" value="F:L-lactate dehydrogenase (NAD+) activity"/>
    <property type="evidence" value="ECO:0007669"/>
    <property type="project" value="UniProtKB-EC"/>
</dbReference>
<keyword evidence="4 9" id="KW-0560">Oxidoreductase</keyword>
<dbReference type="PRINTS" id="PR00086">
    <property type="entry name" value="LLDHDRGNASE"/>
</dbReference>
<dbReference type="InterPro" id="IPR001557">
    <property type="entry name" value="L-lactate/malate_DH"/>
</dbReference>
<evidence type="ECO:0000259" key="11">
    <source>
        <dbReference type="Pfam" id="PF02866"/>
    </source>
</evidence>
<sequence>MLGIGNAYRSKLFGRAVVAAASNHATRRYICHNRFMRRVSIIGAGGVGSTIAAMTMSKNVADEILLVDAMEDFLKGQVLDLSDANINNGTKVRSATWKEAGQADVIVITAGAKQRSGESRQELVDRNYEILKQVIGEMQPIQKDAVMLLVSNPVDVLTSIAQKLAGLPKNRVFGSGTFLDSSRLNVYLSDKLNISPSSISAYVLGEHGDSQFIAWESASVAGRPLLSFPEIQALDKESIRKQVSNKAMDIIRYKGSTFYGIGACATSLCESILRNTLEIRPVSVHVDNLDTVLSVPAKIGAGGAEEVFPIPLSDDEQQKLLESAQTVKEVARKYLL</sequence>
<dbReference type="GO" id="GO:0005737">
    <property type="term" value="C:cytoplasm"/>
    <property type="evidence" value="ECO:0007669"/>
    <property type="project" value="InterPro"/>
</dbReference>
<feature type="binding site" evidence="8">
    <location>
        <position position="127"/>
    </location>
    <ligand>
        <name>NAD(+)</name>
        <dbReference type="ChEBI" id="CHEBI:57540"/>
    </ligand>
</feature>
<dbReference type="InterPro" id="IPR036291">
    <property type="entry name" value="NAD(P)-bd_dom_sf"/>
</dbReference>
<dbReference type="InterPro" id="IPR015955">
    <property type="entry name" value="Lactate_DH/Glyco_Ohase_4_C"/>
</dbReference>
<evidence type="ECO:0000256" key="7">
    <source>
        <dbReference type="PIRSR" id="PIRSR000102-1"/>
    </source>
</evidence>
<dbReference type="PANTHER" id="PTHR43128:SF16">
    <property type="entry name" value="L-LACTATE DEHYDROGENASE"/>
    <property type="match status" value="1"/>
</dbReference>
<feature type="active site" description="Proton acceptor" evidence="7">
    <location>
        <position position="207"/>
    </location>
</feature>
<dbReference type="Pfam" id="PF00056">
    <property type="entry name" value="Ldh_1_N"/>
    <property type="match status" value="1"/>
</dbReference>
<feature type="domain" description="Lactate/malate dehydrogenase N-terminal" evidence="10">
    <location>
        <begin position="38"/>
        <end position="174"/>
    </location>
</feature>
<dbReference type="PROSITE" id="PS00064">
    <property type="entry name" value="L_LDH"/>
    <property type="match status" value="1"/>
</dbReference>
<dbReference type="VEuPathDB" id="FungiDB:LCOR_07133.1"/>
<name>A0A068S4B4_9FUNG</name>
<evidence type="ECO:0000256" key="5">
    <source>
        <dbReference type="ARBA" id="ARBA00023027"/>
    </source>
</evidence>
<feature type="binding site" evidence="8">
    <location>
        <position position="68"/>
    </location>
    <ligand>
        <name>NAD(+)</name>
        <dbReference type="ChEBI" id="CHEBI:57540"/>
    </ligand>
</feature>
<feature type="binding site" evidence="8">
    <location>
        <begin position="43"/>
        <end position="48"/>
    </location>
    <ligand>
        <name>NAD(+)</name>
        <dbReference type="ChEBI" id="CHEBI:57540"/>
    </ligand>
</feature>
<accession>A0A068S4B4</accession>
<dbReference type="CDD" id="cd00300">
    <property type="entry name" value="LDH_like"/>
    <property type="match status" value="1"/>
</dbReference>
<dbReference type="SUPFAM" id="SSF51735">
    <property type="entry name" value="NAD(P)-binding Rossmann-fold domains"/>
    <property type="match status" value="1"/>
</dbReference>
<dbReference type="InterPro" id="IPR022383">
    <property type="entry name" value="Lactate/malate_DH_C"/>
</dbReference>
<evidence type="ECO:0000259" key="10">
    <source>
        <dbReference type="Pfam" id="PF00056"/>
    </source>
</evidence>
<dbReference type="EC" id="1.1.1.27" evidence="3 9"/>
<keyword evidence="13" id="KW-1185">Reference proteome</keyword>
<proteinExistence type="inferred from homology"/>
<feature type="domain" description="Lactate/malate dehydrogenase C-terminal" evidence="11">
    <location>
        <begin position="177"/>
        <end position="331"/>
    </location>
</feature>
<evidence type="ECO:0000256" key="6">
    <source>
        <dbReference type="ARBA" id="ARBA00049258"/>
    </source>
</evidence>
<dbReference type="GO" id="GO:0006089">
    <property type="term" value="P:lactate metabolic process"/>
    <property type="evidence" value="ECO:0007669"/>
    <property type="project" value="TreeGrafter"/>
</dbReference>
<organism evidence="12 13">
    <name type="scientific">Lichtheimia corymbifera JMRC:FSU:9682</name>
    <dbReference type="NCBI Taxonomy" id="1263082"/>
    <lineage>
        <taxon>Eukaryota</taxon>
        <taxon>Fungi</taxon>
        <taxon>Fungi incertae sedis</taxon>
        <taxon>Mucoromycota</taxon>
        <taxon>Mucoromycotina</taxon>
        <taxon>Mucoromycetes</taxon>
        <taxon>Mucorales</taxon>
        <taxon>Lichtheimiaceae</taxon>
        <taxon>Lichtheimia</taxon>
    </lineage>
</organism>
<protein>
    <recommendedName>
        <fullName evidence="3 9">L-lactate dehydrogenase</fullName>
        <ecNumber evidence="3 9">1.1.1.27</ecNumber>
    </recommendedName>
</protein>
<evidence type="ECO:0000256" key="9">
    <source>
        <dbReference type="RuleBase" id="RU000496"/>
    </source>
</evidence>
<dbReference type="InterPro" id="IPR011304">
    <property type="entry name" value="L-lactate_DH"/>
</dbReference>
<comment type="catalytic activity">
    <reaction evidence="6 9">
        <text>(S)-lactate + NAD(+) = pyruvate + NADH + H(+)</text>
        <dbReference type="Rhea" id="RHEA:23444"/>
        <dbReference type="ChEBI" id="CHEBI:15361"/>
        <dbReference type="ChEBI" id="CHEBI:15378"/>
        <dbReference type="ChEBI" id="CHEBI:16651"/>
        <dbReference type="ChEBI" id="CHEBI:57540"/>
        <dbReference type="ChEBI" id="CHEBI:57945"/>
        <dbReference type="EC" id="1.1.1.27"/>
    </reaction>
</comment>